<dbReference type="PANTHER" id="PTHR12770:SF31">
    <property type="entry name" value="RUS FAMILY MEMBER 1"/>
    <property type="match status" value="1"/>
</dbReference>
<evidence type="ECO:0000256" key="1">
    <source>
        <dbReference type="ARBA" id="ARBA00004370"/>
    </source>
</evidence>
<sequence>MLVAVRLKRDVLVAVRLKIERASCRSFKNVSEDYATYQIYDIVQAFSSTFAVCTFKVTNTSARNSLISNFDFYKFEKKYVQFLALLASQLQIRKTLRLIFANSAKECLGHSWRSREVKVTFAGGVTRAALTQHQAVRGNLADVNSKDSSQETCVNLIASFVGLYFLTVIKGPGNSVIRDNNLTFKAISHRAQMRHRSLSIDRACGSQLLTSIVLGLSAKLFNDVQLPFLLFIQLFFSYKCLVLYKPLVLHQTEIEMSSTTCWNIKEKTVGFTPNFDT</sequence>
<keyword evidence="8" id="KW-1185">Reference proteome</keyword>
<proteinExistence type="inferred from homology"/>
<evidence type="ECO:0000256" key="5">
    <source>
        <dbReference type="ARBA" id="ARBA00023136"/>
    </source>
</evidence>
<dbReference type="VEuPathDB" id="VectorBase:GAUT007900"/>
<comment type="similarity">
    <text evidence="2">Belongs to the RUS1 family.</text>
</comment>
<name>A0A1A9UKZ2_GLOAU</name>
<dbReference type="InterPro" id="IPR006968">
    <property type="entry name" value="RUS_fam"/>
</dbReference>
<dbReference type="Proteomes" id="UP000078200">
    <property type="component" value="Unassembled WGS sequence"/>
</dbReference>
<protein>
    <recommendedName>
        <fullName evidence="6">Protein root UVB sensitive/RUS domain-containing protein</fullName>
    </recommendedName>
</protein>
<reference evidence="7" key="1">
    <citation type="submission" date="2020-05" db="UniProtKB">
        <authorList>
            <consortium name="EnsemblMetazoa"/>
        </authorList>
    </citation>
    <scope>IDENTIFICATION</scope>
    <source>
        <strain evidence="7">TTRI</strain>
    </source>
</reference>
<evidence type="ECO:0000256" key="4">
    <source>
        <dbReference type="ARBA" id="ARBA00022989"/>
    </source>
</evidence>
<evidence type="ECO:0000256" key="3">
    <source>
        <dbReference type="ARBA" id="ARBA00022692"/>
    </source>
</evidence>
<dbReference type="AlphaFoldDB" id="A0A1A9UKZ2"/>
<dbReference type="GO" id="GO:0016020">
    <property type="term" value="C:membrane"/>
    <property type="evidence" value="ECO:0007669"/>
    <property type="project" value="UniProtKB-SubCell"/>
</dbReference>
<dbReference type="InterPro" id="IPR054549">
    <property type="entry name" value="UVB_sens_RUS_dom"/>
</dbReference>
<evidence type="ECO:0000313" key="8">
    <source>
        <dbReference type="Proteomes" id="UP000078200"/>
    </source>
</evidence>
<dbReference type="EnsemblMetazoa" id="GAUT007900-RA">
    <property type="protein sequence ID" value="GAUT007900-PA"/>
    <property type="gene ID" value="GAUT007900"/>
</dbReference>
<dbReference type="PANTHER" id="PTHR12770">
    <property type="entry name" value="RUS1 FAMILY PROTEIN C16ORF58"/>
    <property type="match status" value="1"/>
</dbReference>
<evidence type="ECO:0000256" key="2">
    <source>
        <dbReference type="ARBA" id="ARBA00007558"/>
    </source>
</evidence>
<evidence type="ECO:0000259" key="6">
    <source>
        <dbReference type="Pfam" id="PF04884"/>
    </source>
</evidence>
<dbReference type="Pfam" id="PF04884">
    <property type="entry name" value="UVB_sens_prot"/>
    <property type="match status" value="1"/>
</dbReference>
<keyword evidence="4" id="KW-1133">Transmembrane helix</keyword>
<keyword evidence="3" id="KW-0812">Transmembrane</keyword>
<keyword evidence="5" id="KW-0472">Membrane</keyword>
<comment type="subcellular location">
    <subcellularLocation>
        <location evidence="1">Membrane</location>
    </subcellularLocation>
</comment>
<organism evidence="7 8">
    <name type="scientific">Glossina austeni</name>
    <name type="common">Savannah tsetse fly</name>
    <dbReference type="NCBI Taxonomy" id="7395"/>
    <lineage>
        <taxon>Eukaryota</taxon>
        <taxon>Metazoa</taxon>
        <taxon>Ecdysozoa</taxon>
        <taxon>Arthropoda</taxon>
        <taxon>Hexapoda</taxon>
        <taxon>Insecta</taxon>
        <taxon>Pterygota</taxon>
        <taxon>Neoptera</taxon>
        <taxon>Endopterygota</taxon>
        <taxon>Diptera</taxon>
        <taxon>Brachycera</taxon>
        <taxon>Muscomorpha</taxon>
        <taxon>Hippoboscoidea</taxon>
        <taxon>Glossinidae</taxon>
        <taxon>Glossina</taxon>
    </lineage>
</organism>
<feature type="domain" description="Protein root UVB sensitive/RUS" evidence="6">
    <location>
        <begin position="119"/>
        <end position="171"/>
    </location>
</feature>
<accession>A0A1A9UKZ2</accession>
<evidence type="ECO:0000313" key="7">
    <source>
        <dbReference type="EnsemblMetazoa" id="GAUT007900-PA"/>
    </source>
</evidence>